<evidence type="ECO:0000313" key="3">
    <source>
        <dbReference type="Proteomes" id="UP000001510"/>
    </source>
</evidence>
<dbReference type="KEGG" id="mar:MAE_06420"/>
<dbReference type="HOGENOM" id="CLU_3027208_0_0_3"/>
<dbReference type="PaxDb" id="449447-MAE_06420"/>
<dbReference type="AlphaFoldDB" id="B0JPF3"/>
<organism evidence="2 3">
    <name type="scientific">Microcystis aeruginosa (strain NIES-843 / IAM M-2473)</name>
    <dbReference type="NCBI Taxonomy" id="449447"/>
    <lineage>
        <taxon>Bacteria</taxon>
        <taxon>Bacillati</taxon>
        <taxon>Cyanobacteriota</taxon>
        <taxon>Cyanophyceae</taxon>
        <taxon>Oscillatoriophycideae</taxon>
        <taxon>Chroococcales</taxon>
        <taxon>Microcystaceae</taxon>
        <taxon>Microcystis</taxon>
    </lineage>
</organism>
<dbReference type="STRING" id="449447.MAE_06420"/>
<feature type="region of interest" description="Disordered" evidence="1">
    <location>
        <begin position="1"/>
        <end position="26"/>
    </location>
</feature>
<accession>B0JPF3</accession>
<dbReference type="Proteomes" id="UP000001510">
    <property type="component" value="Chromosome"/>
</dbReference>
<reference evidence="2 3" key="1">
    <citation type="journal article" date="2007" name="DNA Res.">
        <title>Complete genomic structure of the bloom-forming toxic cyanobacterium Microcystis aeruginosa NIES-843.</title>
        <authorList>
            <person name="Kaneko T."/>
            <person name="Nakajima N."/>
            <person name="Okamoto S."/>
            <person name="Suzuki I."/>
            <person name="Tanabe Y."/>
            <person name="Tamaoki M."/>
            <person name="Nakamura Y."/>
            <person name="Kasai F."/>
            <person name="Watanabe A."/>
            <person name="Kawashima K."/>
            <person name="Kishida Y."/>
            <person name="Ono A."/>
            <person name="Shimizu Y."/>
            <person name="Takahashi C."/>
            <person name="Minami C."/>
            <person name="Fujishiro T."/>
            <person name="Kohara M."/>
            <person name="Katoh M."/>
            <person name="Nakazaki N."/>
            <person name="Nakayama S."/>
            <person name="Yamada M."/>
            <person name="Tabata S."/>
            <person name="Watanabe M.M."/>
        </authorList>
    </citation>
    <scope>NUCLEOTIDE SEQUENCE [LARGE SCALE GENOMIC DNA]</scope>
    <source>
        <strain evidence="3">NIES-843 / IAM M-247</strain>
    </source>
</reference>
<dbReference type="EnsemblBacteria" id="BAG00464">
    <property type="protein sequence ID" value="BAG00464"/>
    <property type="gene ID" value="MAE_06420"/>
</dbReference>
<keyword evidence="3" id="KW-1185">Reference proteome</keyword>
<gene>
    <name evidence="2" type="ordered locus">MAE_06420</name>
</gene>
<dbReference type="EMBL" id="AP009552">
    <property type="protein sequence ID" value="BAG00464.1"/>
    <property type="molecule type" value="Genomic_DNA"/>
</dbReference>
<name>B0JPF3_MICAN</name>
<sequence length="55" mass="6018">MAKLTITKIESRIPGTSKPANNPNSVSVIGKYAQNSITSHSNPLFRPPQQSLRKI</sequence>
<proteinExistence type="predicted"/>
<evidence type="ECO:0000256" key="1">
    <source>
        <dbReference type="SAM" id="MobiDB-lite"/>
    </source>
</evidence>
<evidence type="ECO:0000313" key="2">
    <source>
        <dbReference type="EMBL" id="BAG00464.1"/>
    </source>
</evidence>
<protein>
    <submittedName>
        <fullName evidence="2">Uncharacterized protein</fullName>
    </submittedName>
</protein>